<protein>
    <submittedName>
        <fullName evidence="1">Uncharacterized protein</fullName>
    </submittedName>
</protein>
<proteinExistence type="predicted"/>
<dbReference type="Proteomes" id="UP001501455">
    <property type="component" value="Unassembled WGS sequence"/>
</dbReference>
<name>A0ABP6UAY3_9ACTN</name>
<accession>A0ABP6UAY3</accession>
<evidence type="ECO:0000313" key="2">
    <source>
        <dbReference type="Proteomes" id="UP001501455"/>
    </source>
</evidence>
<keyword evidence="2" id="KW-1185">Reference proteome</keyword>
<organism evidence="1 2">
    <name type="scientific">Streptomyces prasinosporus</name>
    <dbReference type="NCBI Taxonomy" id="68256"/>
    <lineage>
        <taxon>Bacteria</taxon>
        <taxon>Bacillati</taxon>
        <taxon>Actinomycetota</taxon>
        <taxon>Actinomycetes</taxon>
        <taxon>Kitasatosporales</taxon>
        <taxon>Streptomycetaceae</taxon>
        <taxon>Streptomyces</taxon>
        <taxon>Streptomyces albogriseolus group</taxon>
    </lineage>
</organism>
<sequence length="84" mass="8682">MNRQVGAVFRPVWSCGGGEVVHAGDGLDGVLEAVATLPAVAEDLVVLHPGEGVLDTGADPAMLRVVLLETPNSGASCRMVRFAR</sequence>
<comment type="caution">
    <text evidence="1">The sequence shown here is derived from an EMBL/GenBank/DDBJ whole genome shotgun (WGS) entry which is preliminary data.</text>
</comment>
<dbReference type="EMBL" id="BAAAXF010000074">
    <property type="protein sequence ID" value="GAA3503381.1"/>
    <property type="molecule type" value="Genomic_DNA"/>
</dbReference>
<reference evidence="2" key="1">
    <citation type="journal article" date="2019" name="Int. J. Syst. Evol. Microbiol.">
        <title>The Global Catalogue of Microorganisms (GCM) 10K type strain sequencing project: providing services to taxonomists for standard genome sequencing and annotation.</title>
        <authorList>
            <consortium name="The Broad Institute Genomics Platform"/>
            <consortium name="The Broad Institute Genome Sequencing Center for Infectious Disease"/>
            <person name="Wu L."/>
            <person name="Ma J."/>
        </authorList>
    </citation>
    <scope>NUCLEOTIDE SEQUENCE [LARGE SCALE GENOMIC DNA]</scope>
    <source>
        <strain evidence="2">JCM 4816</strain>
    </source>
</reference>
<gene>
    <name evidence="1" type="ORF">GCM10019016_104910</name>
</gene>
<evidence type="ECO:0000313" key="1">
    <source>
        <dbReference type="EMBL" id="GAA3503381.1"/>
    </source>
</evidence>